<keyword evidence="3" id="KW-0804">Transcription</keyword>
<dbReference type="SMART" id="SM00354">
    <property type="entry name" value="HTH_LACI"/>
    <property type="match status" value="1"/>
</dbReference>
<gene>
    <name evidence="5" type="ORF">ACFOLC_05840</name>
</gene>
<dbReference type="Gene3D" id="3.40.50.2300">
    <property type="match status" value="2"/>
</dbReference>
<evidence type="ECO:0000259" key="4">
    <source>
        <dbReference type="PROSITE" id="PS50932"/>
    </source>
</evidence>
<dbReference type="Pfam" id="PF00356">
    <property type="entry name" value="LacI"/>
    <property type="match status" value="1"/>
</dbReference>
<dbReference type="SUPFAM" id="SSF53822">
    <property type="entry name" value="Periplasmic binding protein-like I"/>
    <property type="match status" value="1"/>
</dbReference>
<accession>A0ABV7RLN2</accession>
<dbReference type="InterPro" id="IPR046335">
    <property type="entry name" value="LacI/GalR-like_sensor"/>
</dbReference>
<dbReference type="CDD" id="cd01392">
    <property type="entry name" value="HTH_LacI"/>
    <property type="match status" value="1"/>
</dbReference>
<organism evidence="5 6">
    <name type="scientific">Lysobacter cavernae</name>
    <dbReference type="NCBI Taxonomy" id="1685901"/>
    <lineage>
        <taxon>Bacteria</taxon>
        <taxon>Pseudomonadati</taxon>
        <taxon>Pseudomonadota</taxon>
        <taxon>Gammaproteobacteria</taxon>
        <taxon>Lysobacterales</taxon>
        <taxon>Lysobacteraceae</taxon>
        <taxon>Lysobacter</taxon>
    </lineage>
</organism>
<feature type="domain" description="HTH lacI-type" evidence="4">
    <location>
        <begin position="22"/>
        <end position="76"/>
    </location>
</feature>
<keyword evidence="2 5" id="KW-0238">DNA-binding</keyword>
<keyword evidence="6" id="KW-1185">Reference proteome</keyword>
<comment type="caution">
    <text evidence="5">The sequence shown here is derived from an EMBL/GenBank/DDBJ whole genome shotgun (WGS) entry which is preliminary data.</text>
</comment>
<reference evidence="6" key="1">
    <citation type="journal article" date="2019" name="Int. J. Syst. Evol. Microbiol.">
        <title>The Global Catalogue of Microorganisms (GCM) 10K type strain sequencing project: providing services to taxonomists for standard genome sequencing and annotation.</title>
        <authorList>
            <consortium name="The Broad Institute Genomics Platform"/>
            <consortium name="The Broad Institute Genome Sequencing Center for Infectious Disease"/>
            <person name="Wu L."/>
            <person name="Ma J."/>
        </authorList>
    </citation>
    <scope>NUCLEOTIDE SEQUENCE [LARGE SCALE GENOMIC DNA]</scope>
    <source>
        <strain evidence="6">KCTC 42875</strain>
    </source>
</reference>
<evidence type="ECO:0000313" key="6">
    <source>
        <dbReference type="Proteomes" id="UP001595740"/>
    </source>
</evidence>
<dbReference type="PROSITE" id="PS50932">
    <property type="entry name" value="HTH_LACI_2"/>
    <property type="match status" value="1"/>
</dbReference>
<dbReference type="Proteomes" id="UP001595740">
    <property type="component" value="Unassembled WGS sequence"/>
</dbReference>
<dbReference type="Gene3D" id="1.10.260.40">
    <property type="entry name" value="lambda repressor-like DNA-binding domains"/>
    <property type="match status" value="1"/>
</dbReference>
<dbReference type="InterPro" id="IPR000843">
    <property type="entry name" value="HTH_LacI"/>
</dbReference>
<proteinExistence type="predicted"/>
<evidence type="ECO:0000256" key="1">
    <source>
        <dbReference type="ARBA" id="ARBA00023015"/>
    </source>
</evidence>
<dbReference type="SUPFAM" id="SSF47413">
    <property type="entry name" value="lambda repressor-like DNA-binding domains"/>
    <property type="match status" value="1"/>
</dbReference>
<dbReference type="InterPro" id="IPR010982">
    <property type="entry name" value="Lambda_DNA-bd_dom_sf"/>
</dbReference>
<dbReference type="InterPro" id="IPR028082">
    <property type="entry name" value="Peripla_BP_I"/>
</dbReference>
<dbReference type="EMBL" id="JBHRXK010000002">
    <property type="protein sequence ID" value="MFC3550534.1"/>
    <property type="molecule type" value="Genomic_DNA"/>
</dbReference>
<evidence type="ECO:0000256" key="2">
    <source>
        <dbReference type="ARBA" id="ARBA00023125"/>
    </source>
</evidence>
<keyword evidence="1" id="KW-0805">Transcription regulation</keyword>
<dbReference type="CDD" id="cd01545">
    <property type="entry name" value="PBP1_SalR"/>
    <property type="match status" value="1"/>
</dbReference>
<dbReference type="RefSeq" id="WP_386758288.1">
    <property type="nucleotide sequence ID" value="NZ_JBHRXK010000002.1"/>
</dbReference>
<dbReference type="PANTHER" id="PTHR30146:SF153">
    <property type="entry name" value="LACTOSE OPERON REPRESSOR"/>
    <property type="match status" value="1"/>
</dbReference>
<sequence length="355" mass="38766">MTHRLKPAVVVAPASADGVRAARMEDVAAAAGVSMKTVSRVFNREPNVREATRSRVEQIARQLNYQPNTSARSLAANRSYLVALLYDNPSSNYVMEVIDGVLDACRNAHYNLMLRPIDYTGAGHVEAVAELVAQYRPDGLVLTPPLTDDRALLERLQRLGVRHASLSARPGNAQLGASLNERRAAAEMLEHVVALGHRRIGHITGHRDHGARAWRLAGYRDGLRRAGIEFDPALVIEGEHTFHSGVEGARRLLGLADPPTALFAANDDMAAGVIYEACERGLRIPDDLSVLGFDDTPLSQQIWPGLTTVRQPSRDMGRIAAEQLLLEIRGTGTGQVVQVPYQLQLRRSLGPARQP</sequence>
<dbReference type="Pfam" id="PF13377">
    <property type="entry name" value="Peripla_BP_3"/>
    <property type="match status" value="1"/>
</dbReference>
<dbReference type="PANTHER" id="PTHR30146">
    <property type="entry name" value="LACI-RELATED TRANSCRIPTIONAL REPRESSOR"/>
    <property type="match status" value="1"/>
</dbReference>
<name>A0ABV7RLN2_9GAMM</name>
<dbReference type="GO" id="GO:0003677">
    <property type="term" value="F:DNA binding"/>
    <property type="evidence" value="ECO:0007669"/>
    <property type="project" value="UniProtKB-KW"/>
</dbReference>
<evidence type="ECO:0000313" key="5">
    <source>
        <dbReference type="EMBL" id="MFC3550534.1"/>
    </source>
</evidence>
<evidence type="ECO:0000256" key="3">
    <source>
        <dbReference type="ARBA" id="ARBA00023163"/>
    </source>
</evidence>
<protein>
    <submittedName>
        <fullName evidence="5">LacI family DNA-binding transcriptional regulator</fullName>
    </submittedName>
</protein>